<organism evidence="2 3">
    <name type="scientific">Nocardia ignorata</name>
    <dbReference type="NCBI Taxonomy" id="145285"/>
    <lineage>
        <taxon>Bacteria</taxon>
        <taxon>Bacillati</taxon>
        <taxon>Actinomycetota</taxon>
        <taxon>Actinomycetes</taxon>
        <taxon>Mycobacteriales</taxon>
        <taxon>Nocardiaceae</taxon>
        <taxon>Nocardia</taxon>
    </lineage>
</organism>
<dbReference type="PRINTS" id="PR00111">
    <property type="entry name" value="ABHYDROLASE"/>
</dbReference>
<reference evidence="2 3" key="1">
    <citation type="submission" date="2019-03" db="EMBL/GenBank/DDBJ databases">
        <title>Genomic Encyclopedia of Type Strains, Phase IV (KMG-IV): sequencing the most valuable type-strain genomes for metagenomic binning, comparative biology and taxonomic classification.</title>
        <authorList>
            <person name="Goeker M."/>
        </authorList>
    </citation>
    <scope>NUCLEOTIDE SEQUENCE [LARGE SCALE GENOMIC DNA]</scope>
    <source>
        <strain evidence="2 3">DSM 44496</strain>
    </source>
</reference>
<dbReference type="PRINTS" id="PR00412">
    <property type="entry name" value="EPOXHYDRLASE"/>
</dbReference>
<dbReference type="AlphaFoldDB" id="A0A4R6P7B5"/>
<dbReference type="Proteomes" id="UP000295087">
    <property type="component" value="Unassembled WGS sequence"/>
</dbReference>
<evidence type="ECO:0000259" key="1">
    <source>
        <dbReference type="Pfam" id="PF12697"/>
    </source>
</evidence>
<protein>
    <submittedName>
        <fullName evidence="2">Pimeloyl-ACP methyl ester carboxylesterase</fullName>
    </submittedName>
</protein>
<dbReference type="GO" id="GO:0003824">
    <property type="term" value="F:catalytic activity"/>
    <property type="evidence" value="ECO:0007669"/>
    <property type="project" value="InterPro"/>
</dbReference>
<accession>A0A4R6P7B5</accession>
<dbReference type="InterPro" id="IPR000073">
    <property type="entry name" value="AB_hydrolase_1"/>
</dbReference>
<dbReference type="InterPro" id="IPR029058">
    <property type="entry name" value="AB_hydrolase_fold"/>
</dbReference>
<gene>
    <name evidence="2" type="ORF">DFR75_105321</name>
</gene>
<dbReference type="InterPro" id="IPR050266">
    <property type="entry name" value="AB_hydrolase_sf"/>
</dbReference>
<name>A0A4R6P7B5_NOCIG</name>
<keyword evidence="3" id="KW-1185">Reference proteome</keyword>
<feature type="domain" description="AB hydrolase-1" evidence="1">
    <location>
        <begin position="75"/>
        <end position="309"/>
    </location>
</feature>
<dbReference type="EMBL" id="SNXK01000005">
    <property type="protein sequence ID" value="TDP33083.1"/>
    <property type="molecule type" value="Genomic_DNA"/>
</dbReference>
<dbReference type="SUPFAM" id="SSF53474">
    <property type="entry name" value="alpha/beta-Hydrolases"/>
    <property type="match status" value="1"/>
</dbReference>
<evidence type="ECO:0000313" key="3">
    <source>
        <dbReference type="Proteomes" id="UP000295087"/>
    </source>
</evidence>
<dbReference type="Gene3D" id="3.40.50.1820">
    <property type="entry name" value="alpha/beta hydrolase"/>
    <property type="match status" value="1"/>
</dbReference>
<dbReference type="Pfam" id="PF12697">
    <property type="entry name" value="Abhydrolase_6"/>
    <property type="match status" value="1"/>
</dbReference>
<sequence>MPVKNADLREDLPQSPSELIRCQRISHSAIMTPQLSKCQGYDTLVVVFTAADVLGFDSADGTLAYRDSGGDGTPVVLLHASFVDSSMFDPQLSALGRHCRVIVPDARGHGASANATKPFRQVDDLVALLRHLEVSSAVLVGVSMGAMIAIDAAVEYPELADGLVVSGRGIGEPEYRNRWSRTVATAQADALVRRDVAAWMDAFVCWAAGPDRALDEVDPGVLAKLRQMAARTLAKHPVPEPDHSIPVADVMTRAHTIRCPVLAVDGVYDSPDLTATVDRLLDAVPNGRRDMIDNAGHYPNMEQPAAYNQLIEDFLDAIATTSRGTPSTTSTE</sequence>
<dbReference type="InterPro" id="IPR000639">
    <property type="entry name" value="Epox_hydrolase-like"/>
</dbReference>
<comment type="caution">
    <text evidence="2">The sequence shown here is derived from an EMBL/GenBank/DDBJ whole genome shotgun (WGS) entry which is preliminary data.</text>
</comment>
<proteinExistence type="predicted"/>
<evidence type="ECO:0000313" key="2">
    <source>
        <dbReference type="EMBL" id="TDP33083.1"/>
    </source>
</evidence>
<dbReference type="PANTHER" id="PTHR43798">
    <property type="entry name" value="MONOACYLGLYCEROL LIPASE"/>
    <property type="match status" value="1"/>
</dbReference>